<keyword evidence="1" id="KW-1133">Transmembrane helix</keyword>
<keyword evidence="1" id="KW-0812">Transmembrane</keyword>
<keyword evidence="4" id="KW-1185">Reference proteome</keyword>
<keyword evidence="1" id="KW-0472">Membrane</keyword>
<dbReference type="CDD" id="cd09917">
    <property type="entry name" value="F-box_SF"/>
    <property type="match status" value="1"/>
</dbReference>
<dbReference type="PANTHER" id="PTHR31215">
    <property type="entry name" value="OS05G0510400 PROTEIN-RELATED"/>
    <property type="match status" value="1"/>
</dbReference>
<gene>
    <name evidence="3" type="ORF">POPTR_002G094600</name>
</gene>
<organism evidence="3 4">
    <name type="scientific">Populus trichocarpa</name>
    <name type="common">Western balsam poplar</name>
    <name type="synonym">Populus balsamifera subsp. trichocarpa</name>
    <dbReference type="NCBI Taxonomy" id="3694"/>
    <lineage>
        <taxon>Eukaryota</taxon>
        <taxon>Viridiplantae</taxon>
        <taxon>Streptophyta</taxon>
        <taxon>Embryophyta</taxon>
        <taxon>Tracheophyta</taxon>
        <taxon>Spermatophyta</taxon>
        <taxon>Magnoliopsida</taxon>
        <taxon>eudicotyledons</taxon>
        <taxon>Gunneridae</taxon>
        <taxon>Pentapetalae</taxon>
        <taxon>rosids</taxon>
        <taxon>fabids</taxon>
        <taxon>Malpighiales</taxon>
        <taxon>Salicaceae</taxon>
        <taxon>Saliceae</taxon>
        <taxon>Populus</taxon>
    </lineage>
</organism>
<dbReference type="STRING" id="3694.A0A3N7EPN8"/>
<protein>
    <recommendedName>
        <fullName evidence="2">F-box domain-containing protein</fullName>
    </recommendedName>
</protein>
<dbReference type="EMBL" id="CM009291">
    <property type="protein sequence ID" value="RQO86745.1"/>
    <property type="molecule type" value="Genomic_DNA"/>
</dbReference>
<dbReference type="Proteomes" id="UP000006729">
    <property type="component" value="Chromosome 2"/>
</dbReference>
<feature type="transmembrane region" description="Helical" evidence="1">
    <location>
        <begin position="352"/>
        <end position="372"/>
    </location>
</feature>
<dbReference type="InterPro" id="IPR036047">
    <property type="entry name" value="F-box-like_dom_sf"/>
</dbReference>
<dbReference type="InterPro" id="IPR001810">
    <property type="entry name" value="F-box_dom"/>
</dbReference>
<dbReference type="AlphaFoldDB" id="A0A3N7EPN8"/>
<accession>A0A3N7EPN8</accession>
<feature type="domain" description="F-box" evidence="2">
    <location>
        <begin position="15"/>
        <end position="51"/>
    </location>
</feature>
<dbReference type="FunCoup" id="A0A3N7EPN8">
    <property type="interactions" value="30"/>
</dbReference>
<sequence>MIIIKNQMVEAMNGFDRLPDSLILLIFNSISDIKTLICCRSVSKRFNSLVPQTESLSLKVDCVISPESDSGSFFTLLKYLLKSIQRSPQTRHETHTRKQTQNSPARILNQFDRIRDLQIELPAGDLKLEKGAVIKWRAEFGKSLKSCVVLGFRRVANSEGNNAELDIDFAGGLKTRVVWTISALIAASARHYLLNDVVKEHREMERLVLVDREGEGTVAMEKEGLRECREESGVAARGVDRQEEGRRTVVPSVRMRMRHEQRVQLKDGVWVEGVTLVVVRPCNGGGDVEDAELALGAFGGGIYGEAVQDWLLVPATLRWRKKKKKRGGCSTLLPQPCCRYSKYTSNTYSKKVVLVFLLCHWCSGATVLFLSFSSPTIIGICFEK</sequence>
<evidence type="ECO:0000313" key="4">
    <source>
        <dbReference type="Proteomes" id="UP000006729"/>
    </source>
</evidence>
<dbReference type="InterPro" id="IPR044809">
    <property type="entry name" value="AUF1-like"/>
</dbReference>
<evidence type="ECO:0000259" key="2">
    <source>
        <dbReference type="Pfam" id="PF12937"/>
    </source>
</evidence>
<dbReference type="SUPFAM" id="SSF81383">
    <property type="entry name" value="F-box domain"/>
    <property type="match status" value="1"/>
</dbReference>
<reference evidence="3 4" key="1">
    <citation type="journal article" date="2006" name="Science">
        <title>The genome of black cottonwood, Populus trichocarpa (Torr. &amp; Gray).</title>
        <authorList>
            <person name="Tuskan G.A."/>
            <person name="Difazio S."/>
            <person name="Jansson S."/>
            <person name="Bohlmann J."/>
            <person name="Grigoriev I."/>
            <person name="Hellsten U."/>
            <person name="Putnam N."/>
            <person name="Ralph S."/>
            <person name="Rombauts S."/>
            <person name="Salamov A."/>
            <person name="Schein J."/>
            <person name="Sterck L."/>
            <person name="Aerts A."/>
            <person name="Bhalerao R.R."/>
            <person name="Bhalerao R.P."/>
            <person name="Blaudez D."/>
            <person name="Boerjan W."/>
            <person name="Brun A."/>
            <person name="Brunner A."/>
            <person name="Busov V."/>
            <person name="Campbell M."/>
            <person name="Carlson J."/>
            <person name="Chalot M."/>
            <person name="Chapman J."/>
            <person name="Chen G.L."/>
            <person name="Cooper D."/>
            <person name="Coutinho P.M."/>
            <person name="Couturier J."/>
            <person name="Covert S."/>
            <person name="Cronk Q."/>
            <person name="Cunningham R."/>
            <person name="Davis J."/>
            <person name="Degroeve S."/>
            <person name="Dejardin A."/>
            <person name="Depamphilis C."/>
            <person name="Detter J."/>
            <person name="Dirks B."/>
            <person name="Dubchak I."/>
            <person name="Duplessis S."/>
            <person name="Ehlting J."/>
            <person name="Ellis B."/>
            <person name="Gendler K."/>
            <person name="Goodstein D."/>
            <person name="Gribskov M."/>
            <person name="Grimwood J."/>
            <person name="Groover A."/>
            <person name="Gunter L."/>
            <person name="Hamberger B."/>
            <person name="Heinze B."/>
            <person name="Helariutta Y."/>
            <person name="Henrissat B."/>
            <person name="Holligan D."/>
            <person name="Holt R."/>
            <person name="Huang W."/>
            <person name="Islam-Faridi N."/>
            <person name="Jones S."/>
            <person name="Jones-Rhoades M."/>
            <person name="Jorgensen R."/>
            <person name="Joshi C."/>
            <person name="Kangasjarvi J."/>
            <person name="Karlsson J."/>
            <person name="Kelleher C."/>
            <person name="Kirkpatrick R."/>
            <person name="Kirst M."/>
            <person name="Kohler A."/>
            <person name="Kalluri U."/>
            <person name="Larimer F."/>
            <person name="Leebens-Mack J."/>
            <person name="Leple J.C."/>
            <person name="Locascio P."/>
            <person name="Lou Y."/>
            <person name="Lucas S."/>
            <person name="Martin F."/>
            <person name="Montanini B."/>
            <person name="Napoli C."/>
            <person name="Nelson D.R."/>
            <person name="Nelson C."/>
            <person name="Nieminen K."/>
            <person name="Nilsson O."/>
            <person name="Pereda V."/>
            <person name="Peter G."/>
            <person name="Philippe R."/>
            <person name="Pilate G."/>
            <person name="Poliakov A."/>
            <person name="Razumovskaya J."/>
            <person name="Richardson P."/>
            <person name="Rinaldi C."/>
            <person name="Ritland K."/>
            <person name="Rouze P."/>
            <person name="Ryaboy D."/>
            <person name="Schmutz J."/>
            <person name="Schrader J."/>
            <person name="Segerman B."/>
            <person name="Shin H."/>
            <person name="Siddiqui A."/>
            <person name="Sterky F."/>
            <person name="Terry A."/>
            <person name="Tsai C.J."/>
            <person name="Uberbacher E."/>
            <person name="Unneberg P."/>
            <person name="Vahala J."/>
            <person name="Wall K."/>
            <person name="Wessler S."/>
            <person name="Yang G."/>
            <person name="Yin T."/>
            <person name="Douglas C."/>
            <person name="Marra M."/>
            <person name="Sandberg G."/>
            <person name="Van de Peer Y."/>
            <person name="Rokhsar D."/>
        </authorList>
    </citation>
    <scope>NUCLEOTIDE SEQUENCE [LARGE SCALE GENOMIC DNA]</scope>
    <source>
        <strain evidence="4">cv. Nisqually</strain>
    </source>
</reference>
<name>A0A3N7EPN8_POPTR</name>
<evidence type="ECO:0000256" key="1">
    <source>
        <dbReference type="SAM" id="Phobius"/>
    </source>
</evidence>
<proteinExistence type="predicted"/>
<evidence type="ECO:0000313" key="3">
    <source>
        <dbReference type="EMBL" id="RQO86745.1"/>
    </source>
</evidence>
<dbReference type="Pfam" id="PF12937">
    <property type="entry name" value="F-box-like"/>
    <property type="match status" value="1"/>
</dbReference>
<dbReference type="InParanoid" id="A0A3N7EPN8"/>
<dbReference type="Gene3D" id="1.20.1280.50">
    <property type="match status" value="1"/>
</dbReference>